<dbReference type="EMBL" id="HACG01010211">
    <property type="protein sequence ID" value="CEK57076.1"/>
    <property type="molecule type" value="Transcribed_RNA"/>
</dbReference>
<feature type="non-terminal residue" evidence="1">
    <location>
        <position position="132"/>
    </location>
</feature>
<proteinExistence type="predicted"/>
<accession>A0A0B6YMR3</accession>
<sequence length="132" mass="14393">STDSLYTTEIDGIEKHTERTQNSTSQNLRNSDVEMPMDGKLKCLKESVTSESMSIKKQRLSTQRIMNAAGVSQEINSSVHTFNCNLQQTESEASTSSITSLATSSINETSTASITPLAIDFNTNSCISSEPY</sequence>
<evidence type="ECO:0000313" key="1">
    <source>
        <dbReference type="EMBL" id="CEK57076.1"/>
    </source>
</evidence>
<protein>
    <submittedName>
        <fullName evidence="1">Uncharacterized protein</fullName>
    </submittedName>
</protein>
<gene>
    <name evidence="1" type="primary">ORF29225</name>
</gene>
<dbReference type="AlphaFoldDB" id="A0A0B6YMR3"/>
<name>A0A0B6YMR3_9EUPU</name>
<organism evidence="1">
    <name type="scientific">Arion vulgaris</name>
    <dbReference type="NCBI Taxonomy" id="1028688"/>
    <lineage>
        <taxon>Eukaryota</taxon>
        <taxon>Metazoa</taxon>
        <taxon>Spiralia</taxon>
        <taxon>Lophotrochozoa</taxon>
        <taxon>Mollusca</taxon>
        <taxon>Gastropoda</taxon>
        <taxon>Heterobranchia</taxon>
        <taxon>Euthyneura</taxon>
        <taxon>Panpulmonata</taxon>
        <taxon>Eupulmonata</taxon>
        <taxon>Stylommatophora</taxon>
        <taxon>Helicina</taxon>
        <taxon>Arionoidea</taxon>
        <taxon>Arionidae</taxon>
        <taxon>Arion</taxon>
    </lineage>
</organism>
<feature type="non-terminal residue" evidence="1">
    <location>
        <position position="1"/>
    </location>
</feature>
<reference evidence="1" key="1">
    <citation type="submission" date="2014-12" db="EMBL/GenBank/DDBJ databases">
        <title>Insight into the proteome of Arion vulgaris.</title>
        <authorList>
            <person name="Aradska J."/>
            <person name="Bulat T."/>
            <person name="Smidak R."/>
            <person name="Sarate P."/>
            <person name="Gangsoo J."/>
            <person name="Sialana F."/>
            <person name="Bilban M."/>
            <person name="Lubec G."/>
        </authorList>
    </citation>
    <scope>NUCLEOTIDE SEQUENCE</scope>
    <source>
        <tissue evidence="1">Skin</tissue>
    </source>
</reference>